<sequence>MSCKITKWSSLNHKKIKKRQLGQQPDAKRHLNAIGHLKKHEVSCVTQLRSNHIHLNQYLAKFKQRTNPACDGQEGVETIRPPTTTTSQNTPRAPTHAEEMNLRQPRNVSSSDNLLQFHMAAEIPLGVGQNF</sequence>
<organism evidence="2 3">
    <name type="scientific">Cronartium quercuum f. sp. fusiforme G11</name>
    <dbReference type="NCBI Taxonomy" id="708437"/>
    <lineage>
        <taxon>Eukaryota</taxon>
        <taxon>Fungi</taxon>
        <taxon>Dikarya</taxon>
        <taxon>Basidiomycota</taxon>
        <taxon>Pucciniomycotina</taxon>
        <taxon>Pucciniomycetes</taxon>
        <taxon>Pucciniales</taxon>
        <taxon>Coleosporiaceae</taxon>
        <taxon>Cronartium</taxon>
    </lineage>
</organism>
<dbReference type="EMBL" id="MU167208">
    <property type="protein sequence ID" value="KAG0152439.1"/>
    <property type="molecule type" value="Genomic_DNA"/>
</dbReference>
<proteinExistence type="predicted"/>
<dbReference type="AlphaFoldDB" id="A0A9P6THT8"/>
<keyword evidence="3" id="KW-1185">Reference proteome</keyword>
<gene>
    <name evidence="2" type="ORF">CROQUDRAFT_85527</name>
</gene>
<dbReference type="Proteomes" id="UP000886653">
    <property type="component" value="Unassembled WGS sequence"/>
</dbReference>
<protein>
    <submittedName>
        <fullName evidence="2">Uncharacterized protein</fullName>
    </submittedName>
</protein>
<evidence type="ECO:0000313" key="2">
    <source>
        <dbReference type="EMBL" id="KAG0152439.1"/>
    </source>
</evidence>
<accession>A0A9P6THT8</accession>
<reference evidence="2" key="1">
    <citation type="submission" date="2013-11" db="EMBL/GenBank/DDBJ databases">
        <title>Genome sequence of the fusiform rust pathogen reveals effectors for host alternation and coevolution with pine.</title>
        <authorList>
            <consortium name="DOE Joint Genome Institute"/>
            <person name="Smith K."/>
            <person name="Pendleton A."/>
            <person name="Kubisiak T."/>
            <person name="Anderson C."/>
            <person name="Salamov A."/>
            <person name="Aerts A."/>
            <person name="Riley R."/>
            <person name="Clum A."/>
            <person name="Lindquist E."/>
            <person name="Ence D."/>
            <person name="Campbell M."/>
            <person name="Kronenberg Z."/>
            <person name="Feau N."/>
            <person name="Dhillon B."/>
            <person name="Hamelin R."/>
            <person name="Burleigh J."/>
            <person name="Smith J."/>
            <person name="Yandell M."/>
            <person name="Nelson C."/>
            <person name="Grigoriev I."/>
            <person name="Davis J."/>
        </authorList>
    </citation>
    <scope>NUCLEOTIDE SEQUENCE</scope>
    <source>
        <strain evidence="2">G11</strain>
    </source>
</reference>
<comment type="caution">
    <text evidence="2">The sequence shown here is derived from an EMBL/GenBank/DDBJ whole genome shotgun (WGS) entry which is preliminary data.</text>
</comment>
<evidence type="ECO:0000256" key="1">
    <source>
        <dbReference type="SAM" id="MobiDB-lite"/>
    </source>
</evidence>
<evidence type="ECO:0000313" key="3">
    <source>
        <dbReference type="Proteomes" id="UP000886653"/>
    </source>
</evidence>
<feature type="region of interest" description="Disordered" evidence="1">
    <location>
        <begin position="69"/>
        <end position="102"/>
    </location>
</feature>
<feature type="compositionally biased region" description="Polar residues" evidence="1">
    <location>
        <begin position="81"/>
        <end position="92"/>
    </location>
</feature>
<name>A0A9P6THT8_9BASI</name>